<dbReference type="RefSeq" id="WP_111132899.1">
    <property type="nucleotide sequence ID" value="NZ_POUB01000016.1"/>
</dbReference>
<comment type="caution">
    <text evidence="1">The sequence shown here is derived from an EMBL/GenBank/DDBJ whole genome shotgun (WGS) entry which is preliminary data.</text>
</comment>
<evidence type="ECO:0008006" key="3">
    <source>
        <dbReference type="Google" id="ProtNLM"/>
    </source>
</evidence>
<accession>A0A2W2DXS1</accession>
<reference evidence="1 2" key="1">
    <citation type="submission" date="2018-01" db="EMBL/GenBank/DDBJ databases">
        <title>Draft genome sequence of Salinispora sp. 13K206.</title>
        <authorList>
            <person name="Sahin N."/>
            <person name="Saygin H."/>
            <person name="Ay H."/>
        </authorList>
    </citation>
    <scope>NUCLEOTIDE SEQUENCE [LARGE SCALE GENOMIC DNA]</scope>
    <source>
        <strain evidence="1 2">13K206</strain>
    </source>
</reference>
<evidence type="ECO:0000313" key="2">
    <source>
        <dbReference type="Proteomes" id="UP000248749"/>
    </source>
</evidence>
<dbReference type="PANTHER" id="PTHR39166">
    <property type="entry name" value="BLL1166 PROTEIN"/>
    <property type="match status" value="1"/>
</dbReference>
<dbReference type="EMBL" id="POUB01000016">
    <property type="protein sequence ID" value="PZG01987.1"/>
    <property type="molecule type" value="Genomic_DNA"/>
</dbReference>
<dbReference type="InterPro" id="IPR009267">
    <property type="entry name" value="NTP_transf_6"/>
</dbReference>
<sequence>MREDELRDLVQRSPWLIRALGVVRDSGLPDAWIGAGVIRDLVWGERYGDGFDPSSVRDVDVVFLDPADLSRDNDDRATELLVAAWPEPPWEAKNQAAVHTWFPGKFGGDPVAPLRTITEAVATWPEYATAVAVRLDAHDRIVVCAPHGLGDLLDGIWRRNPTRVSPEISRQRLARHRPTERWPGVRVVNQVGAHGSRMPP</sequence>
<protein>
    <recommendedName>
        <fullName evidence="3">Nucleotidyltransferase family protein</fullName>
    </recommendedName>
</protein>
<keyword evidence="2" id="KW-1185">Reference proteome</keyword>
<organism evidence="1 2">
    <name type="scientific">Micromonospora deserti</name>
    <dbReference type="NCBI Taxonomy" id="2070366"/>
    <lineage>
        <taxon>Bacteria</taxon>
        <taxon>Bacillati</taxon>
        <taxon>Actinomycetota</taxon>
        <taxon>Actinomycetes</taxon>
        <taxon>Micromonosporales</taxon>
        <taxon>Micromonosporaceae</taxon>
        <taxon>Micromonospora</taxon>
    </lineage>
</organism>
<dbReference type="Proteomes" id="UP000248749">
    <property type="component" value="Unassembled WGS sequence"/>
</dbReference>
<proteinExistence type="predicted"/>
<dbReference type="Pfam" id="PF06042">
    <property type="entry name" value="NTP_transf_6"/>
    <property type="match status" value="1"/>
</dbReference>
<name>A0A2W2DXS1_9ACTN</name>
<dbReference type="AlphaFoldDB" id="A0A2W2DXS1"/>
<evidence type="ECO:0000313" key="1">
    <source>
        <dbReference type="EMBL" id="PZG01987.1"/>
    </source>
</evidence>
<dbReference type="OrthoDB" id="9805247at2"/>
<gene>
    <name evidence="1" type="ORF">C1I99_04665</name>
</gene>
<dbReference type="PANTHER" id="PTHR39166:SF1">
    <property type="entry name" value="BLL1166 PROTEIN"/>
    <property type="match status" value="1"/>
</dbReference>